<dbReference type="Gene3D" id="2.130.10.10">
    <property type="entry name" value="YVTN repeat-like/Quinoprotein amine dehydrogenase"/>
    <property type="match status" value="2"/>
</dbReference>
<organism evidence="6">
    <name type="scientific">Xenopsylla cheopis</name>
    <name type="common">Oriental rat flea</name>
    <name type="synonym">Pulex cheopis</name>
    <dbReference type="NCBI Taxonomy" id="163159"/>
    <lineage>
        <taxon>Eukaryota</taxon>
        <taxon>Metazoa</taxon>
        <taxon>Ecdysozoa</taxon>
        <taxon>Arthropoda</taxon>
        <taxon>Hexapoda</taxon>
        <taxon>Insecta</taxon>
        <taxon>Pterygota</taxon>
        <taxon>Neoptera</taxon>
        <taxon>Endopterygota</taxon>
        <taxon>Siphonaptera</taxon>
        <taxon>Pulicidae</taxon>
        <taxon>Xenopsyllinae</taxon>
        <taxon>Xenopsylla</taxon>
    </lineage>
</organism>
<feature type="repeat" description="WD" evidence="3">
    <location>
        <begin position="480"/>
        <end position="521"/>
    </location>
</feature>
<dbReference type="PROSITE" id="PS50294">
    <property type="entry name" value="WD_REPEATS_REGION"/>
    <property type="match status" value="1"/>
</dbReference>
<dbReference type="AlphaFoldDB" id="A0A6M2DGU2"/>
<protein>
    <submittedName>
        <fullName evidence="6">Putative u3 small nucleolar rna-associated protein 21</fullName>
    </submittedName>
</protein>
<dbReference type="InterPro" id="IPR011047">
    <property type="entry name" value="Quinoprotein_ADH-like_sf"/>
</dbReference>
<feature type="domain" description="WDR36/Utp21 N-terminal" evidence="5">
    <location>
        <begin position="36"/>
        <end position="301"/>
    </location>
</feature>
<dbReference type="SUPFAM" id="SSF50978">
    <property type="entry name" value="WD40 repeat-like"/>
    <property type="match status" value="1"/>
</dbReference>
<evidence type="ECO:0000259" key="4">
    <source>
        <dbReference type="Pfam" id="PF04192"/>
    </source>
</evidence>
<dbReference type="InterPro" id="IPR015943">
    <property type="entry name" value="WD40/YVTN_repeat-like_dom_sf"/>
</dbReference>
<evidence type="ECO:0000256" key="2">
    <source>
        <dbReference type="ARBA" id="ARBA00022737"/>
    </source>
</evidence>
<feature type="repeat" description="WD" evidence="3">
    <location>
        <begin position="267"/>
        <end position="298"/>
    </location>
</feature>
<dbReference type="PROSITE" id="PS00678">
    <property type="entry name" value="WD_REPEATS_1"/>
    <property type="match status" value="3"/>
</dbReference>
<dbReference type="FunFam" id="2.130.10.10:FF:000109">
    <property type="entry name" value="WD repeat domain 36"/>
    <property type="match status" value="1"/>
</dbReference>
<keyword evidence="1 3" id="KW-0853">WD repeat</keyword>
<dbReference type="GO" id="GO:0006364">
    <property type="term" value="P:rRNA processing"/>
    <property type="evidence" value="ECO:0007669"/>
    <property type="project" value="InterPro"/>
</dbReference>
<dbReference type="SUPFAM" id="SSF50998">
    <property type="entry name" value="Quinoprotein alcohol dehydrogenase-like"/>
    <property type="match status" value="1"/>
</dbReference>
<dbReference type="InterPro" id="IPR007319">
    <property type="entry name" value="WDR36/Utp21_C"/>
</dbReference>
<reference evidence="6" key="1">
    <citation type="submission" date="2020-03" db="EMBL/GenBank/DDBJ databases">
        <title>Transcriptomic Profiling of the Digestive Tract of the Rat Flea, Xenopsylla cheopis, Following Blood Feeding and Infection with Yersinia pestis.</title>
        <authorList>
            <person name="Bland D.M."/>
            <person name="Martens C.A."/>
            <person name="Virtaneva K."/>
            <person name="Kanakabandi K."/>
            <person name="Long D."/>
            <person name="Rosenke R."/>
            <person name="Saturday G.A."/>
            <person name="Hoyt F.H."/>
            <person name="Bruno D.P."/>
            <person name="Ribeiro J.M.C."/>
            <person name="Hinnebusch J."/>
        </authorList>
    </citation>
    <scope>NUCLEOTIDE SEQUENCE</scope>
</reference>
<proteinExistence type="predicted"/>
<feature type="repeat" description="WD" evidence="3">
    <location>
        <begin position="565"/>
        <end position="606"/>
    </location>
</feature>
<dbReference type="PROSITE" id="PS50082">
    <property type="entry name" value="WD_REPEATS_2"/>
    <property type="match status" value="3"/>
</dbReference>
<sequence>MSKGSRIFMPCRALGYVSDDKPLIVRYIKRRKEHLVITCVGRSFHTYGCSHFTLLSTSGLHPADITCMSADAFQVFTAADNTIFAWRRGRELKHTYKGHEKSIHLMLPFGPLLLAVDEDNTMKIWDIKTEALHSELSFDRTTFHVTSILHPCTYINKILFGSEQGQMQLWNINTMKLLYTFKGWLKPIKVLEQAPAQDVVAVGLTDGTIILHNLKFDETVMEFQQDWGCIASISFRTDDKPMMVTGSMNGNVVFWDLEERKCIGQLENAHDGAVHGLECLPGEPLMLTSSNDNSLKLWVFDMPEGGPRLLRLREGHGVPPNFIRFHGALGQNLLSAGGDSTLRIFNTVTETFNKSLGKASSNRKATKKKHRTEHDPLILPPILEFTTETTREKEWDNIAALHFGKVAVTTWSYDKLKMGDLKLLHDRFKDKNTSQKFPNVHATCLCLTNCGNFVIIGYNTGHLDKFNIQSGIHRGTYGVDTAHSSAVRGVATDNLNLFTISAGGDGDIKFWHFKNKTDKELYILNLHDSISFIRSHSESSLLCVAHEDFSICIVDIDTRSVVRKFRGHRAQITDAAFSPDTRWIITASMDCSIKTWDIPSANLIDEFRVESPCTSLTISPVGEFLATTHVDYIGAFLWANRSLYTHVSLTAIDEGRESSFVDLPTTVTTDLTEPDDVEEKDDDVFTSPEQINEQLITLSTLSTSRWQNLLNLDKIKQRNKPKQAPKTLKTNLFFLPTIPSLNMTFDLNKENSDTGIQKQLNSHILQNLTSFGKLLKDSKESNNFDSSVEGLKNMGPSKIDFEINSLSQLGDSTNEIMLQFLKMINFMYNTNKDFELAQSYLGLFLKVHAETISKNEELRNYLATITKSQSKRWKILEKQFFYNISIVQNLRNLSG</sequence>
<evidence type="ECO:0000313" key="6">
    <source>
        <dbReference type="EMBL" id="NOV45296.1"/>
    </source>
</evidence>
<feature type="domain" description="WDR36/Utp21 C-terminal" evidence="4">
    <location>
        <begin position="689"/>
        <end position="891"/>
    </location>
</feature>
<dbReference type="PANTHER" id="PTHR22840">
    <property type="entry name" value="WD REPEAT-CONTAINING PROTEIN 36"/>
    <property type="match status" value="1"/>
</dbReference>
<dbReference type="InterPro" id="IPR019775">
    <property type="entry name" value="WD40_repeat_CS"/>
</dbReference>
<dbReference type="GO" id="GO:0034388">
    <property type="term" value="C:Pwp2p-containing subcomplex of 90S preribosome"/>
    <property type="evidence" value="ECO:0007669"/>
    <property type="project" value="TreeGrafter"/>
</dbReference>
<dbReference type="Pfam" id="PF25168">
    <property type="entry name" value="Beta-prop_WDR36-Utp21_2nd"/>
    <property type="match status" value="1"/>
</dbReference>
<dbReference type="Pfam" id="PF04192">
    <property type="entry name" value="Utp21"/>
    <property type="match status" value="1"/>
</dbReference>
<name>A0A6M2DGU2_XENCH</name>
<dbReference type="InterPro" id="IPR001680">
    <property type="entry name" value="WD40_rpt"/>
</dbReference>
<evidence type="ECO:0000256" key="3">
    <source>
        <dbReference type="PROSITE-ProRule" id="PRU00221"/>
    </source>
</evidence>
<evidence type="ECO:0000259" key="5">
    <source>
        <dbReference type="Pfam" id="PF25171"/>
    </source>
</evidence>
<dbReference type="SMART" id="SM00320">
    <property type="entry name" value="WD40"/>
    <property type="match status" value="10"/>
</dbReference>
<dbReference type="InterPro" id="IPR059157">
    <property type="entry name" value="WDR36-Utp21_N"/>
</dbReference>
<dbReference type="PANTHER" id="PTHR22840:SF12">
    <property type="entry name" value="WD REPEAT-CONTAINING PROTEIN 36"/>
    <property type="match status" value="1"/>
</dbReference>
<evidence type="ECO:0000256" key="1">
    <source>
        <dbReference type="ARBA" id="ARBA00022574"/>
    </source>
</evidence>
<accession>A0A6M2DGU2</accession>
<dbReference type="InterPro" id="IPR036322">
    <property type="entry name" value="WD40_repeat_dom_sf"/>
</dbReference>
<keyword evidence="2" id="KW-0677">Repeat</keyword>
<dbReference type="Pfam" id="PF25171">
    <property type="entry name" value="Beta-prop_WDR36-Utp21_1st"/>
    <property type="match status" value="1"/>
</dbReference>
<dbReference type="EMBL" id="GIIL01001570">
    <property type="protein sequence ID" value="NOV45296.1"/>
    <property type="molecule type" value="Transcribed_RNA"/>
</dbReference>
<dbReference type="GO" id="GO:0032040">
    <property type="term" value="C:small-subunit processome"/>
    <property type="evidence" value="ECO:0007669"/>
    <property type="project" value="InterPro"/>
</dbReference>